<dbReference type="PROSITE" id="PS51186">
    <property type="entry name" value="GNAT"/>
    <property type="match status" value="1"/>
</dbReference>
<dbReference type="InterPro" id="IPR016181">
    <property type="entry name" value="Acyl_CoA_acyltransferase"/>
</dbReference>
<dbReference type="CDD" id="cd04301">
    <property type="entry name" value="NAT_SF"/>
    <property type="match status" value="1"/>
</dbReference>
<dbReference type="SUPFAM" id="SSF55729">
    <property type="entry name" value="Acyl-CoA N-acyltransferases (Nat)"/>
    <property type="match status" value="1"/>
</dbReference>
<evidence type="ECO:0000259" key="1">
    <source>
        <dbReference type="PROSITE" id="PS51186"/>
    </source>
</evidence>
<proteinExistence type="predicted"/>
<dbReference type="Gene3D" id="3.40.630.30">
    <property type="match status" value="1"/>
</dbReference>
<dbReference type="GeneID" id="90532902"/>
<keyword evidence="3" id="KW-1185">Reference proteome</keyword>
<dbReference type="EMBL" id="JANFZH010000002">
    <property type="protein sequence ID" value="MCQ4838583.1"/>
    <property type="molecule type" value="Genomic_DNA"/>
</dbReference>
<dbReference type="InterPro" id="IPR000182">
    <property type="entry name" value="GNAT_dom"/>
</dbReference>
<dbReference type="Pfam" id="PF00583">
    <property type="entry name" value="Acetyltransf_1"/>
    <property type="match status" value="1"/>
</dbReference>
<organism evidence="2 3">
    <name type="scientific">Neglectibacter timonensis</name>
    <dbReference type="NCBI Taxonomy" id="1776382"/>
    <lineage>
        <taxon>Bacteria</taxon>
        <taxon>Bacillati</taxon>
        <taxon>Bacillota</taxon>
        <taxon>Clostridia</taxon>
        <taxon>Eubacteriales</taxon>
        <taxon>Oscillospiraceae</taxon>
        <taxon>Neglectibacter</taxon>
    </lineage>
</organism>
<dbReference type="Proteomes" id="UP001524473">
    <property type="component" value="Unassembled WGS sequence"/>
</dbReference>
<accession>A0ABT1RV81</accession>
<protein>
    <submittedName>
        <fullName evidence="2">GNAT family N-acetyltransferase</fullName>
    </submittedName>
</protein>
<comment type="caution">
    <text evidence="2">The sequence shown here is derived from an EMBL/GenBank/DDBJ whole genome shotgun (WGS) entry which is preliminary data.</text>
</comment>
<gene>
    <name evidence="2" type="ORF">NE695_01490</name>
</gene>
<feature type="domain" description="N-acetyltransferase" evidence="1">
    <location>
        <begin position="117"/>
        <end position="244"/>
    </location>
</feature>
<evidence type="ECO:0000313" key="3">
    <source>
        <dbReference type="Proteomes" id="UP001524473"/>
    </source>
</evidence>
<name>A0ABT1RV81_9FIRM</name>
<evidence type="ECO:0000313" key="2">
    <source>
        <dbReference type="EMBL" id="MCQ4838583.1"/>
    </source>
</evidence>
<reference evidence="2 3" key="1">
    <citation type="submission" date="2022-06" db="EMBL/GenBank/DDBJ databases">
        <title>Isolation of gut microbiota from human fecal samples.</title>
        <authorList>
            <person name="Pamer E.G."/>
            <person name="Barat B."/>
            <person name="Waligurski E."/>
            <person name="Medina S."/>
            <person name="Paddock L."/>
            <person name="Mostad J."/>
        </authorList>
    </citation>
    <scope>NUCLEOTIDE SEQUENCE [LARGE SCALE GENOMIC DNA]</scope>
    <source>
        <strain evidence="2 3">DFI.9.73</strain>
    </source>
</reference>
<dbReference type="RefSeq" id="WP_066865339.1">
    <property type="nucleotide sequence ID" value="NZ_CABKVV010000014.1"/>
</dbReference>
<sequence length="244" mass="27008">MIAMIEEEKQKQRLLQACGKTAFGCKIAAIALAYGLDKSFACFWMDTETDVVYCMVDGLMILSGTVLKEKESREFLRAVGAQAVMCAVRNAEALSLSVGNSGDVLKKVISSEGKAAVLSTEVNIRDIYGLLEETGMADEFEPFYLDLSHKLRHEAALAATEYRNGELCGCALVSSIDGHAAILSSVAVKEAYRRQGIGSELVKRVESYFPGKVIYALREKDKNREFYRSLDYAKTDTWVYAKLH</sequence>